<organism evidence="4 5">
    <name type="scientific">Schistosoma mattheei</name>
    <dbReference type="NCBI Taxonomy" id="31246"/>
    <lineage>
        <taxon>Eukaryota</taxon>
        <taxon>Metazoa</taxon>
        <taxon>Spiralia</taxon>
        <taxon>Lophotrochozoa</taxon>
        <taxon>Platyhelminthes</taxon>
        <taxon>Trematoda</taxon>
        <taxon>Digenea</taxon>
        <taxon>Strigeidida</taxon>
        <taxon>Schistosomatoidea</taxon>
        <taxon>Schistosomatidae</taxon>
        <taxon>Schistosoma</taxon>
    </lineage>
</organism>
<dbReference type="PANTHER" id="PTHR46559:SF7">
    <property type="entry name" value="PROTEIN-TYROSINE-PHOSPHATASE"/>
    <property type="match status" value="1"/>
</dbReference>
<gene>
    <name evidence="4" type="ORF">SMTD_LOCUS3236</name>
</gene>
<dbReference type="InterPro" id="IPR036860">
    <property type="entry name" value="SH2_dom_sf"/>
</dbReference>
<dbReference type="PRINTS" id="PR00401">
    <property type="entry name" value="SH2DOMAIN"/>
</dbReference>
<dbReference type="PROSITE" id="PS50001">
    <property type="entry name" value="SH2"/>
    <property type="match status" value="1"/>
</dbReference>
<keyword evidence="1" id="KW-0727">SH2 domain</keyword>
<accession>A0A3P8DAJ8</accession>
<sequence length="157" mass="18053">MQFDVVNQIHAIYHSQNSYLLTNMKSLNIILYFYISSYWIFYFLYSWFHGKITGKEAEKMLLERGKPDCFLVRESVHRPGSYVLSVLTGEQVAHIMIHGKPNGMYDVGGGHQFSSLKELIDFYTNTPMVEKNGGLVSLKQVNQKLIYSPKKSMASQT</sequence>
<dbReference type="GO" id="GO:0070374">
    <property type="term" value="P:positive regulation of ERK1 and ERK2 cascade"/>
    <property type="evidence" value="ECO:0007669"/>
    <property type="project" value="TreeGrafter"/>
</dbReference>
<evidence type="ECO:0000313" key="4">
    <source>
        <dbReference type="EMBL" id="VDO93345.1"/>
    </source>
</evidence>
<protein>
    <recommendedName>
        <fullName evidence="3">SH2 domain-containing protein</fullName>
    </recommendedName>
</protein>
<dbReference type="Proteomes" id="UP000269396">
    <property type="component" value="Unassembled WGS sequence"/>
</dbReference>
<dbReference type="InterPro" id="IPR000980">
    <property type="entry name" value="SH2"/>
</dbReference>
<dbReference type="CDD" id="cd09931">
    <property type="entry name" value="SH2_C-SH2_SHP_like"/>
    <property type="match status" value="1"/>
</dbReference>
<dbReference type="GO" id="GO:0030971">
    <property type="term" value="F:receptor tyrosine kinase binding"/>
    <property type="evidence" value="ECO:0007669"/>
    <property type="project" value="TreeGrafter"/>
</dbReference>
<dbReference type="EMBL" id="UZAL01005491">
    <property type="protein sequence ID" value="VDO93345.1"/>
    <property type="molecule type" value="Genomic_DNA"/>
</dbReference>
<keyword evidence="2" id="KW-0472">Membrane</keyword>
<feature type="domain" description="SH2" evidence="3">
    <location>
        <begin position="47"/>
        <end position="150"/>
    </location>
</feature>
<proteinExistence type="predicted"/>
<keyword evidence="2" id="KW-0812">Transmembrane</keyword>
<dbReference type="Pfam" id="PF00017">
    <property type="entry name" value="SH2"/>
    <property type="match status" value="1"/>
</dbReference>
<dbReference type="AlphaFoldDB" id="A0A3P8DAJ8"/>
<dbReference type="SMART" id="SM00252">
    <property type="entry name" value="SH2"/>
    <property type="match status" value="1"/>
</dbReference>
<dbReference type="GO" id="GO:0005737">
    <property type="term" value="C:cytoplasm"/>
    <property type="evidence" value="ECO:0007669"/>
    <property type="project" value="TreeGrafter"/>
</dbReference>
<feature type="transmembrane region" description="Helical" evidence="2">
    <location>
        <begin position="29"/>
        <end position="48"/>
    </location>
</feature>
<evidence type="ECO:0000256" key="2">
    <source>
        <dbReference type="SAM" id="Phobius"/>
    </source>
</evidence>
<evidence type="ECO:0000256" key="1">
    <source>
        <dbReference type="PROSITE-ProRule" id="PRU00191"/>
    </source>
</evidence>
<evidence type="ECO:0000259" key="3">
    <source>
        <dbReference type="PROSITE" id="PS50001"/>
    </source>
</evidence>
<evidence type="ECO:0000313" key="5">
    <source>
        <dbReference type="Proteomes" id="UP000269396"/>
    </source>
</evidence>
<keyword evidence="5" id="KW-1185">Reference proteome</keyword>
<dbReference type="SUPFAM" id="SSF55550">
    <property type="entry name" value="SH2 domain"/>
    <property type="match status" value="1"/>
</dbReference>
<dbReference type="GO" id="GO:0050839">
    <property type="term" value="F:cell adhesion molecule binding"/>
    <property type="evidence" value="ECO:0007669"/>
    <property type="project" value="TreeGrafter"/>
</dbReference>
<reference evidence="4 5" key="1">
    <citation type="submission" date="2018-11" db="EMBL/GenBank/DDBJ databases">
        <authorList>
            <consortium name="Pathogen Informatics"/>
        </authorList>
    </citation>
    <scope>NUCLEOTIDE SEQUENCE [LARGE SCALE GENOMIC DNA]</scope>
    <source>
        <strain>Denwood</strain>
        <strain evidence="5">Zambia</strain>
    </source>
</reference>
<dbReference type="PANTHER" id="PTHR46559">
    <property type="entry name" value="TYROSINE-PROTEIN PHOSPHATASE NON-RECEPTOR TYPE 11"/>
    <property type="match status" value="1"/>
</dbReference>
<dbReference type="Gene3D" id="3.30.505.10">
    <property type="entry name" value="SH2 domain"/>
    <property type="match status" value="1"/>
</dbReference>
<keyword evidence="2" id="KW-1133">Transmembrane helix</keyword>
<dbReference type="GO" id="GO:0004726">
    <property type="term" value="F:non-membrane spanning protein tyrosine phosphatase activity"/>
    <property type="evidence" value="ECO:0007669"/>
    <property type="project" value="TreeGrafter"/>
</dbReference>
<name>A0A3P8DAJ8_9TREM</name>